<accession>A0A0R1GKZ5</accession>
<evidence type="ECO:0000256" key="3">
    <source>
        <dbReference type="ARBA" id="ARBA00023125"/>
    </source>
</evidence>
<keyword evidence="3" id="KW-0238">DNA-binding</keyword>
<dbReference type="InterPro" id="IPR000055">
    <property type="entry name" value="Restrct_endonuc_typeI_TRD"/>
</dbReference>
<dbReference type="PATRIC" id="fig|1267003.4.peg.1800"/>
<dbReference type="InterPro" id="IPR052021">
    <property type="entry name" value="Type-I_RS_S_subunit"/>
</dbReference>
<dbReference type="EMBL" id="AZCZ01000045">
    <property type="protein sequence ID" value="KRK34767.1"/>
    <property type="molecule type" value="Genomic_DNA"/>
</dbReference>
<keyword evidence="6" id="KW-1185">Reference proteome</keyword>
<dbReference type="GO" id="GO:0003677">
    <property type="term" value="F:DNA binding"/>
    <property type="evidence" value="ECO:0007669"/>
    <property type="project" value="UniProtKB-KW"/>
</dbReference>
<evidence type="ECO:0000313" key="6">
    <source>
        <dbReference type="Proteomes" id="UP000051176"/>
    </source>
</evidence>
<dbReference type="OrthoDB" id="9795776at2"/>
<dbReference type="GO" id="GO:0009307">
    <property type="term" value="P:DNA restriction-modification system"/>
    <property type="evidence" value="ECO:0007669"/>
    <property type="project" value="UniProtKB-KW"/>
</dbReference>
<dbReference type="SUPFAM" id="SSF116734">
    <property type="entry name" value="DNA methylase specificity domain"/>
    <property type="match status" value="2"/>
</dbReference>
<dbReference type="AlphaFoldDB" id="A0A0R1GKZ5"/>
<comment type="caution">
    <text evidence="5">The sequence shown here is derived from an EMBL/GenBank/DDBJ whole genome shotgun (WGS) entry which is preliminary data.</text>
</comment>
<keyword evidence="2" id="KW-0680">Restriction system</keyword>
<organism evidence="5 6">
    <name type="scientific">Levilactobacillus parabrevis ATCC 53295</name>
    <dbReference type="NCBI Taxonomy" id="1267003"/>
    <lineage>
        <taxon>Bacteria</taxon>
        <taxon>Bacillati</taxon>
        <taxon>Bacillota</taxon>
        <taxon>Bacilli</taxon>
        <taxon>Lactobacillales</taxon>
        <taxon>Lactobacillaceae</taxon>
        <taxon>Levilactobacillus</taxon>
    </lineage>
</organism>
<protein>
    <submittedName>
        <fullName evidence="5">Type i restriction modification dna specificity domain protein</fullName>
    </submittedName>
</protein>
<evidence type="ECO:0000256" key="2">
    <source>
        <dbReference type="ARBA" id="ARBA00022747"/>
    </source>
</evidence>
<gene>
    <name evidence="5" type="ORF">FD07_GL001708</name>
</gene>
<dbReference type="PANTHER" id="PTHR30408:SF12">
    <property type="entry name" value="TYPE I RESTRICTION ENZYME MJAVIII SPECIFICITY SUBUNIT"/>
    <property type="match status" value="1"/>
</dbReference>
<feature type="domain" description="Type I restriction modification DNA specificity" evidence="4">
    <location>
        <begin position="213"/>
        <end position="384"/>
    </location>
</feature>
<sequence>MMDDKEKMVPRIRFRGFGDAWEQRKLNDFLIESQIKGSNGSTSQKLTVKLWGKGIVPKVNNWKKGSENTKYYIRHAGQLMYGKLDFLHGAFGIVPKSLDGFESTIDSPAFDISKKINSSFLLYLVMQRKFYIKQGSIANGSRKAKRVHENTFLDMSIQLPKVEEQGKIGQLLGTIDNLIVANEKKGQQLKGLKRLLMEKLFSQVWRFRGFSDPWEQRKFAELYKKVTQKNDLTYSSNQIISVATMSWKKANHVSSESYMKSYNIMKLGDIAFEGNKSKDFSFGRFVENTIGNGIVSHVFDVFRPIQKGNISFWKYLIHDEQIMRKKLARSTTSSTMMTNLVAKDFLRQKIYIPQIGEQDQIGALIESTDNLIVANEKKLDQLKQLKKYLMQNMFV</sequence>
<evidence type="ECO:0000313" key="5">
    <source>
        <dbReference type="EMBL" id="KRK34767.1"/>
    </source>
</evidence>
<dbReference type="Pfam" id="PF01420">
    <property type="entry name" value="Methylase_S"/>
    <property type="match status" value="1"/>
</dbReference>
<dbReference type="Proteomes" id="UP000051176">
    <property type="component" value="Unassembled WGS sequence"/>
</dbReference>
<comment type="similarity">
    <text evidence="1">Belongs to the type-I restriction system S methylase family.</text>
</comment>
<evidence type="ECO:0000256" key="1">
    <source>
        <dbReference type="ARBA" id="ARBA00010923"/>
    </source>
</evidence>
<evidence type="ECO:0000259" key="4">
    <source>
        <dbReference type="Pfam" id="PF01420"/>
    </source>
</evidence>
<reference evidence="5 6" key="1">
    <citation type="journal article" date="2015" name="Genome Announc.">
        <title>Expanding the biotechnology potential of lactobacilli through comparative genomics of 213 strains and associated genera.</title>
        <authorList>
            <person name="Sun Z."/>
            <person name="Harris H.M."/>
            <person name="McCann A."/>
            <person name="Guo C."/>
            <person name="Argimon S."/>
            <person name="Zhang W."/>
            <person name="Yang X."/>
            <person name="Jeffery I.B."/>
            <person name="Cooney J.C."/>
            <person name="Kagawa T.F."/>
            <person name="Liu W."/>
            <person name="Song Y."/>
            <person name="Salvetti E."/>
            <person name="Wrobel A."/>
            <person name="Rasinkangas P."/>
            <person name="Parkhill J."/>
            <person name="Rea M.C."/>
            <person name="O'Sullivan O."/>
            <person name="Ritari J."/>
            <person name="Douillard F.P."/>
            <person name="Paul Ross R."/>
            <person name="Yang R."/>
            <person name="Briner A.E."/>
            <person name="Felis G.E."/>
            <person name="de Vos W.M."/>
            <person name="Barrangou R."/>
            <person name="Klaenhammer T.R."/>
            <person name="Caufield P.W."/>
            <person name="Cui Y."/>
            <person name="Zhang H."/>
            <person name="O'Toole P.W."/>
        </authorList>
    </citation>
    <scope>NUCLEOTIDE SEQUENCE [LARGE SCALE GENOMIC DNA]</scope>
    <source>
        <strain evidence="5 6">ATCC 53295</strain>
    </source>
</reference>
<dbReference type="PANTHER" id="PTHR30408">
    <property type="entry name" value="TYPE-1 RESTRICTION ENZYME ECOKI SPECIFICITY PROTEIN"/>
    <property type="match status" value="1"/>
</dbReference>
<dbReference type="RefSeq" id="WP_020088963.1">
    <property type="nucleotide sequence ID" value="NZ_AZCZ01000045.1"/>
</dbReference>
<proteinExistence type="inferred from homology"/>
<dbReference type="STRING" id="357278.IV61_GL000217"/>
<dbReference type="Gene3D" id="3.90.220.20">
    <property type="entry name" value="DNA methylase specificity domains"/>
    <property type="match status" value="2"/>
</dbReference>
<name>A0A0R1GKZ5_9LACO</name>
<dbReference type="InterPro" id="IPR044946">
    <property type="entry name" value="Restrct_endonuc_typeI_TRD_sf"/>
</dbReference>